<accession>A0A838ZPT2</accession>
<dbReference type="GO" id="GO:0008236">
    <property type="term" value="F:serine-type peptidase activity"/>
    <property type="evidence" value="ECO:0007669"/>
    <property type="project" value="InterPro"/>
</dbReference>
<dbReference type="Proteomes" id="UP000552241">
    <property type="component" value="Unassembled WGS sequence"/>
</dbReference>
<dbReference type="Gene3D" id="3.40.50.1820">
    <property type="entry name" value="alpha/beta hydrolase"/>
    <property type="match status" value="1"/>
</dbReference>
<evidence type="ECO:0000313" key="1">
    <source>
        <dbReference type="EMBL" id="MBA5629896.1"/>
    </source>
</evidence>
<organism evidence="1 2">
    <name type="scientific">Moheibacter lacus</name>
    <dbReference type="NCBI Taxonomy" id="2745851"/>
    <lineage>
        <taxon>Bacteria</taxon>
        <taxon>Pseudomonadati</taxon>
        <taxon>Bacteroidota</taxon>
        <taxon>Flavobacteriia</taxon>
        <taxon>Flavobacteriales</taxon>
        <taxon>Weeksellaceae</taxon>
        <taxon>Moheibacter</taxon>
    </lineage>
</organism>
<sequence>MDAYQKTKKGVKYLAQIITTGFNDLRVASYIPAKYAAKMQAFIGSDNPIFLAVDYSSRHFGPNKLDDYFHEEARKTAFILWQTGHPDFQK</sequence>
<name>A0A838ZPT2_9FLAO</name>
<dbReference type="EMBL" id="JACDZE010000002">
    <property type="protein sequence ID" value="MBA5629896.1"/>
    <property type="molecule type" value="Genomic_DNA"/>
</dbReference>
<gene>
    <name evidence="1" type="ORF">HU137_08960</name>
</gene>
<protein>
    <submittedName>
        <fullName evidence="1">Prolyl oligopeptidase family serine peptidase</fullName>
    </submittedName>
</protein>
<comment type="caution">
    <text evidence="1">The sequence shown here is derived from an EMBL/GenBank/DDBJ whole genome shotgun (WGS) entry which is preliminary data.</text>
</comment>
<keyword evidence="2" id="KW-1185">Reference proteome</keyword>
<evidence type="ECO:0000313" key="2">
    <source>
        <dbReference type="Proteomes" id="UP000552241"/>
    </source>
</evidence>
<dbReference type="GO" id="GO:0006508">
    <property type="term" value="P:proteolysis"/>
    <property type="evidence" value="ECO:0007669"/>
    <property type="project" value="InterPro"/>
</dbReference>
<proteinExistence type="predicted"/>
<dbReference type="AlphaFoldDB" id="A0A838ZPT2"/>
<dbReference type="InterPro" id="IPR029058">
    <property type="entry name" value="AB_hydrolase_fold"/>
</dbReference>
<reference evidence="1 2" key="1">
    <citation type="submission" date="2020-07" db="EMBL/GenBank/DDBJ databases">
        <title>Moheibacter lacus sp. nov., a member of the family Flavobacteriaceae isolated from freshwater lake sediment.</title>
        <authorList>
            <person name="Liu Y."/>
        </authorList>
    </citation>
    <scope>NUCLEOTIDE SEQUENCE [LARGE SCALE GENOMIC DNA]</scope>
    <source>
        <strain evidence="1 2">BDHS18</strain>
    </source>
</reference>